<reference evidence="7 8" key="1">
    <citation type="journal article" date="2015" name="Genome Biol. Evol.">
        <title>The genome of winter moth (Operophtera brumata) provides a genomic perspective on sexual dimorphism and phenology.</title>
        <authorList>
            <person name="Derks M.F."/>
            <person name="Smit S."/>
            <person name="Salis L."/>
            <person name="Schijlen E."/>
            <person name="Bossers A."/>
            <person name="Mateman C."/>
            <person name="Pijl A.S."/>
            <person name="de Ridder D."/>
            <person name="Groenen M.A."/>
            <person name="Visser M.E."/>
            <person name="Megens H.J."/>
        </authorList>
    </citation>
    <scope>NUCLEOTIDE SEQUENCE [LARGE SCALE GENOMIC DNA]</scope>
    <source>
        <strain evidence="7">WM2013NL</strain>
        <tissue evidence="7">Head and thorax</tissue>
    </source>
</reference>
<evidence type="ECO:0000256" key="4">
    <source>
        <dbReference type="PROSITE-ProRule" id="PRU00449"/>
    </source>
</evidence>
<dbReference type="STRING" id="104452.A0A0L7L1T0"/>
<gene>
    <name evidence="7" type="ORF">OBRU01_15043</name>
</gene>
<evidence type="ECO:0000313" key="7">
    <source>
        <dbReference type="EMBL" id="KOB69463.1"/>
    </source>
</evidence>
<dbReference type="AlphaFoldDB" id="A0A0L7L1T0"/>
<organism evidence="7 8">
    <name type="scientific">Operophtera brumata</name>
    <name type="common">Winter moth</name>
    <name type="synonym">Phalaena brumata</name>
    <dbReference type="NCBI Taxonomy" id="104452"/>
    <lineage>
        <taxon>Eukaryota</taxon>
        <taxon>Metazoa</taxon>
        <taxon>Ecdysozoa</taxon>
        <taxon>Arthropoda</taxon>
        <taxon>Hexapoda</taxon>
        <taxon>Insecta</taxon>
        <taxon>Pterygota</taxon>
        <taxon>Neoptera</taxon>
        <taxon>Endopterygota</taxon>
        <taxon>Lepidoptera</taxon>
        <taxon>Glossata</taxon>
        <taxon>Ditrysia</taxon>
        <taxon>Geometroidea</taxon>
        <taxon>Geometridae</taxon>
        <taxon>Larentiinae</taxon>
        <taxon>Operophtera</taxon>
    </lineage>
</organism>
<protein>
    <recommendedName>
        <fullName evidence="6">AN1-type domain-containing protein</fullName>
    </recommendedName>
</protein>
<evidence type="ECO:0000313" key="8">
    <source>
        <dbReference type="Proteomes" id="UP000037510"/>
    </source>
</evidence>
<evidence type="ECO:0000256" key="2">
    <source>
        <dbReference type="ARBA" id="ARBA00022771"/>
    </source>
</evidence>
<name>A0A0L7L1T0_OPEBR</name>
<feature type="domain" description="AN1-type" evidence="6">
    <location>
        <begin position="427"/>
        <end position="474"/>
    </location>
</feature>
<evidence type="ECO:0000259" key="6">
    <source>
        <dbReference type="PROSITE" id="PS51039"/>
    </source>
</evidence>
<dbReference type="Gene3D" id="4.10.1110.10">
    <property type="entry name" value="AN1-like Zinc finger"/>
    <property type="match status" value="1"/>
</dbReference>
<sequence>MFHTMYRSLMFDGACNWFTDSSSLTHLVEHAPTDRPPGSLQENAVTQGKMMDIRRRMESLSLQRQTDTSEETLSVPSLLDECEPFKRNYSRAYESEDTFAPLYDGNYTRYDYDCTFTDRFTLPPLISPIGTRSCNPNEQSDDDLKLSDTLAGSILVKREDGAILEECIDSEECRLRQDATQLAAKSLAPIPTAEYAAKVALKTAEDIEVAATHFTNLIQVACWSTTPGISLKTPRHNYVPLEIRSKIQEKRRLRRVWQCGRHNEDKKALNKAIVELKENINNAKNATLTLHIESLTATKSTNYSLWKAGYVKLQPTRPPLRLADTKWARTAQQRLDAFANHLAEVFKPNDGTSNEDPNIEVFLTTKTNDQYQLFIFSLFSSRILPALSRHRNREHLHLSDEGLHLHRVRDAEHASEERLAAPPVKEKKLRVRCALCAKRLSIATVHTCRCGAAFCAPHRYAEVHGCAYDYKADAHRYLRRANPLVSAPKLPKI</sequence>
<keyword evidence="3" id="KW-0862">Zinc</keyword>
<dbReference type="GO" id="GO:0008270">
    <property type="term" value="F:zinc ion binding"/>
    <property type="evidence" value="ECO:0007669"/>
    <property type="project" value="UniProtKB-KW"/>
</dbReference>
<dbReference type="InterPro" id="IPR035896">
    <property type="entry name" value="AN1-like_Znf"/>
</dbReference>
<dbReference type="PANTHER" id="PTHR46728:SF1">
    <property type="entry name" value="AN1-TYPE ZINC FINGER PROTEIN 4"/>
    <property type="match status" value="1"/>
</dbReference>
<feature type="coiled-coil region" evidence="5">
    <location>
        <begin position="259"/>
        <end position="286"/>
    </location>
</feature>
<dbReference type="Proteomes" id="UP000037510">
    <property type="component" value="Unassembled WGS sequence"/>
</dbReference>
<keyword evidence="1" id="KW-0479">Metal-binding</keyword>
<evidence type="ECO:0000256" key="5">
    <source>
        <dbReference type="SAM" id="Coils"/>
    </source>
</evidence>
<evidence type="ECO:0000256" key="1">
    <source>
        <dbReference type="ARBA" id="ARBA00022723"/>
    </source>
</evidence>
<comment type="caution">
    <text evidence="7">The sequence shown here is derived from an EMBL/GenBank/DDBJ whole genome shotgun (WGS) entry which is preliminary data.</text>
</comment>
<proteinExistence type="predicted"/>
<dbReference type="InterPro" id="IPR000058">
    <property type="entry name" value="Znf_AN1"/>
</dbReference>
<keyword evidence="2 4" id="KW-0863">Zinc-finger</keyword>
<keyword evidence="5" id="KW-0175">Coiled coil</keyword>
<dbReference type="SMART" id="SM00154">
    <property type="entry name" value="ZnF_AN1"/>
    <property type="match status" value="1"/>
</dbReference>
<dbReference type="InterPro" id="IPR053061">
    <property type="entry name" value="AN1-type_zinc_finger"/>
</dbReference>
<dbReference type="PROSITE" id="PS51039">
    <property type="entry name" value="ZF_AN1"/>
    <property type="match status" value="1"/>
</dbReference>
<dbReference type="EMBL" id="JTDY01003499">
    <property type="protein sequence ID" value="KOB69463.1"/>
    <property type="molecule type" value="Genomic_DNA"/>
</dbReference>
<dbReference type="PANTHER" id="PTHR46728">
    <property type="entry name" value="AN1-TYPE ZINC FINGER PROTEIN 4"/>
    <property type="match status" value="1"/>
</dbReference>
<keyword evidence="8" id="KW-1185">Reference proteome</keyword>
<evidence type="ECO:0000256" key="3">
    <source>
        <dbReference type="ARBA" id="ARBA00022833"/>
    </source>
</evidence>
<accession>A0A0L7L1T0</accession>
<dbReference type="SUPFAM" id="SSF118310">
    <property type="entry name" value="AN1-like Zinc finger"/>
    <property type="match status" value="1"/>
</dbReference>